<keyword evidence="2" id="KW-0460">Magnesium</keyword>
<dbReference type="AlphaFoldDB" id="A0A0V1CDB1"/>
<feature type="domain" description="Cytochrome oxidase subunit II copper A binding" evidence="4">
    <location>
        <begin position="39"/>
        <end position="138"/>
    </location>
</feature>
<dbReference type="InterPro" id="IPR002429">
    <property type="entry name" value="CcO_II-like_C"/>
</dbReference>
<comment type="catalytic activity">
    <reaction evidence="3">
        <text>4 Fe(II)-[cytochrome c] + O2 + 8 H(+)(in) = 4 Fe(III)-[cytochrome c] + 2 H2O + 4 H(+)(out)</text>
        <dbReference type="Rhea" id="RHEA:11436"/>
        <dbReference type="Rhea" id="RHEA-COMP:10350"/>
        <dbReference type="Rhea" id="RHEA-COMP:14399"/>
        <dbReference type="ChEBI" id="CHEBI:15377"/>
        <dbReference type="ChEBI" id="CHEBI:15378"/>
        <dbReference type="ChEBI" id="CHEBI:15379"/>
        <dbReference type="ChEBI" id="CHEBI:29033"/>
        <dbReference type="ChEBI" id="CHEBI:29034"/>
        <dbReference type="EC" id="7.1.1.9"/>
    </reaction>
    <physiologicalReaction direction="left-to-right" evidence="3">
        <dbReference type="Rhea" id="RHEA:11437"/>
    </physiologicalReaction>
</comment>
<evidence type="ECO:0000259" key="4">
    <source>
        <dbReference type="PROSITE" id="PS50857"/>
    </source>
</evidence>
<reference evidence="5 6" key="1">
    <citation type="submission" date="2015-01" db="EMBL/GenBank/DDBJ databases">
        <title>Evolution of Trichinella species and genotypes.</title>
        <authorList>
            <person name="Korhonen P.K."/>
            <person name="Edoardo P."/>
            <person name="Giuseppe L.R."/>
            <person name="Gasser R.B."/>
        </authorList>
    </citation>
    <scope>NUCLEOTIDE SEQUENCE [LARGE SCALE GENOMIC DNA]</scope>
    <source>
        <strain evidence="5">ISS120</strain>
    </source>
</reference>
<comment type="caution">
    <text evidence="5">The sequence shown here is derived from an EMBL/GenBank/DDBJ whole genome shotgun (WGS) entry which is preliminary data.</text>
</comment>
<dbReference type="PROSITE" id="PS50857">
    <property type="entry name" value="COX2_CUA"/>
    <property type="match status" value="1"/>
</dbReference>
<gene>
    <name evidence="5" type="primary">MT-CO2</name>
    <name evidence="5" type="ORF">T03_12282</name>
</gene>
<accession>A0A0V1CDB1</accession>
<proteinExistence type="predicted"/>
<evidence type="ECO:0000313" key="5">
    <source>
        <dbReference type="EMBL" id="KRY46723.1"/>
    </source>
</evidence>
<dbReference type="OrthoDB" id="5856331at2759"/>
<dbReference type="STRING" id="45882.A0A0V1CDB1"/>
<dbReference type="GO" id="GO:0016020">
    <property type="term" value="C:membrane"/>
    <property type="evidence" value="ECO:0007669"/>
    <property type="project" value="InterPro"/>
</dbReference>
<dbReference type="GO" id="GO:0004129">
    <property type="term" value="F:cytochrome-c oxidase activity"/>
    <property type="evidence" value="ECO:0007669"/>
    <property type="project" value="UniProtKB-EC"/>
</dbReference>
<evidence type="ECO:0000256" key="2">
    <source>
        <dbReference type="ARBA" id="ARBA00022842"/>
    </source>
</evidence>
<evidence type="ECO:0000256" key="1">
    <source>
        <dbReference type="ARBA" id="ARBA00001935"/>
    </source>
</evidence>
<dbReference type="EMBL" id="JYDI01000275">
    <property type="protein sequence ID" value="KRY46723.1"/>
    <property type="molecule type" value="Genomic_DNA"/>
</dbReference>
<dbReference type="Gene3D" id="2.60.40.420">
    <property type="entry name" value="Cupredoxins - blue copper proteins"/>
    <property type="match status" value="1"/>
</dbReference>
<comment type="cofactor">
    <cofactor evidence="1">
        <name>Cu cation</name>
        <dbReference type="ChEBI" id="CHEBI:23378"/>
    </cofactor>
</comment>
<dbReference type="SUPFAM" id="SSF49503">
    <property type="entry name" value="Cupredoxins"/>
    <property type="match status" value="1"/>
</dbReference>
<protein>
    <submittedName>
        <fullName evidence="5">Cytochrome c oxidase subunit 2</fullName>
    </submittedName>
</protein>
<dbReference type="GO" id="GO:0005507">
    <property type="term" value="F:copper ion binding"/>
    <property type="evidence" value="ECO:0007669"/>
    <property type="project" value="InterPro"/>
</dbReference>
<organism evidence="5 6">
    <name type="scientific">Trichinella britovi</name>
    <name type="common">Parasitic roundworm</name>
    <dbReference type="NCBI Taxonomy" id="45882"/>
    <lineage>
        <taxon>Eukaryota</taxon>
        <taxon>Metazoa</taxon>
        <taxon>Ecdysozoa</taxon>
        <taxon>Nematoda</taxon>
        <taxon>Enoplea</taxon>
        <taxon>Dorylaimia</taxon>
        <taxon>Trichinellida</taxon>
        <taxon>Trichinellidae</taxon>
        <taxon>Trichinella</taxon>
    </lineage>
</organism>
<name>A0A0V1CDB1_TRIBR</name>
<evidence type="ECO:0000256" key="3">
    <source>
        <dbReference type="ARBA" id="ARBA00049512"/>
    </source>
</evidence>
<dbReference type="PRINTS" id="PR01166">
    <property type="entry name" value="CYCOXIDASEII"/>
</dbReference>
<evidence type="ECO:0000313" key="6">
    <source>
        <dbReference type="Proteomes" id="UP000054653"/>
    </source>
</evidence>
<keyword evidence="6" id="KW-1185">Reference proteome</keyword>
<sequence>MNSNILTRIPLNNLTTRCTSINSKYINKSPIYRRRITNTPNPKIKNHRTSMILNIQLPRLQFRIRLLYKRMRITRLPTLRFPSTNPNISNIRRRRINSTTTESTLPGIIYGQCSELCGVNHRFIPITIEFTTISAFKS</sequence>
<dbReference type="Proteomes" id="UP000054653">
    <property type="component" value="Unassembled WGS sequence"/>
</dbReference>
<dbReference type="Pfam" id="PF00116">
    <property type="entry name" value="COX2"/>
    <property type="match status" value="1"/>
</dbReference>
<dbReference type="InterPro" id="IPR008972">
    <property type="entry name" value="Cupredoxin"/>
</dbReference>